<dbReference type="Proteomes" id="UP000092876">
    <property type="component" value="Unassembled WGS sequence"/>
</dbReference>
<evidence type="ECO:0000313" key="1">
    <source>
        <dbReference type="EMBL" id="SBS68599.1"/>
    </source>
</evidence>
<sequence length="230" mass="26842">MSYDIVYEQLALRIPKEDVVQQACTFFRERLNHTDTQSTNELKQALYERYRLRLREDDLFMLHMLIGSSNLFDTETNKRARSWQFCGVNTFNQLLVKYGCDWSAAAESGDVKLNGRNTKAEGWIRALRNTLNLPKDYGVMPYCHTLEVWLKTPLDTSKQTQLDELKTQLSDLDATWKERQRFEDDGFDVAINPKSAFEMLLFQQLINGYQGKCWINGSEPPYHAVKKHSI</sequence>
<accession>A0A1C3J4J9</accession>
<dbReference type="EMBL" id="FLQP01000096">
    <property type="protein sequence ID" value="SBS68599.1"/>
    <property type="molecule type" value="Genomic_DNA"/>
</dbReference>
<evidence type="ECO:0000313" key="2">
    <source>
        <dbReference type="Proteomes" id="UP000092876"/>
    </source>
</evidence>
<dbReference type="RefSeq" id="WP_065680361.1">
    <property type="nucleotide sequence ID" value="NZ_AP025460.1"/>
</dbReference>
<name>A0A1C3J4J9_9VIBR</name>
<proteinExistence type="predicted"/>
<organism evidence="1 2">
    <name type="scientific">Vibrio atlanticus</name>
    <dbReference type="NCBI Taxonomy" id="693153"/>
    <lineage>
        <taxon>Bacteria</taxon>
        <taxon>Pseudomonadati</taxon>
        <taxon>Pseudomonadota</taxon>
        <taxon>Gammaproteobacteria</taxon>
        <taxon>Vibrionales</taxon>
        <taxon>Vibrionaceae</taxon>
        <taxon>Vibrio</taxon>
    </lineage>
</organism>
<dbReference type="GeneID" id="94231627"/>
<dbReference type="AlphaFoldDB" id="A0A1C3J4J9"/>
<gene>
    <name evidence="1" type="ORF">VAT7223_04284</name>
</gene>
<protein>
    <submittedName>
        <fullName evidence="1">Uncharacterized protein</fullName>
    </submittedName>
</protein>
<reference evidence="2" key="1">
    <citation type="submission" date="2016-06" db="EMBL/GenBank/DDBJ databases">
        <authorList>
            <person name="Rodrigo-Torres Lidia"/>
            <person name="Arahal R.David."/>
        </authorList>
    </citation>
    <scope>NUCLEOTIDE SEQUENCE [LARGE SCALE GENOMIC DNA]</scope>
    <source>
        <strain evidence="2">CECT 7223</strain>
    </source>
</reference>